<comment type="caution">
    <text evidence="2">The sequence shown here is derived from an EMBL/GenBank/DDBJ whole genome shotgun (WGS) entry which is preliminary data.</text>
</comment>
<protein>
    <submittedName>
        <fullName evidence="2">IS3 family transposase</fullName>
    </submittedName>
</protein>
<accession>A0ABV6K6R5</accession>
<evidence type="ECO:0000313" key="2">
    <source>
        <dbReference type="EMBL" id="MFC0469012.1"/>
    </source>
</evidence>
<keyword evidence="3" id="KW-1185">Reference proteome</keyword>
<organism evidence="2 3">
    <name type="scientific">Halalkalibacter kiskunsagensis</name>
    <dbReference type="NCBI Taxonomy" id="1548599"/>
    <lineage>
        <taxon>Bacteria</taxon>
        <taxon>Bacillati</taxon>
        <taxon>Bacillota</taxon>
        <taxon>Bacilli</taxon>
        <taxon>Bacillales</taxon>
        <taxon>Bacillaceae</taxon>
        <taxon>Halalkalibacter</taxon>
    </lineage>
</organism>
<proteinExistence type="predicted"/>
<sequence length="45" mass="5501">MESFWGTLKSEKYYLQYDTFEELSKAIDKYIQFYNQAIPKTTKRP</sequence>
<dbReference type="EMBL" id="JBHLUX010000001">
    <property type="protein sequence ID" value="MFC0469012.1"/>
    <property type="molecule type" value="Genomic_DNA"/>
</dbReference>
<reference evidence="2 3" key="1">
    <citation type="submission" date="2024-09" db="EMBL/GenBank/DDBJ databases">
        <authorList>
            <person name="Sun Q."/>
            <person name="Mori K."/>
        </authorList>
    </citation>
    <scope>NUCLEOTIDE SEQUENCE [LARGE SCALE GENOMIC DNA]</scope>
    <source>
        <strain evidence="2 3">NCAIM B.02610</strain>
    </source>
</reference>
<gene>
    <name evidence="2" type="ORF">ACFFHM_00140</name>
</gene>
<dbReference type="Pfam" id="PF13333">
    <property type="entry name" value="rve_2"/>
    <property type="match status" value="1"/>
</dbReference>
<dbReference type="Proteomes" id="UP001589838">
    <property type="component" value="Unassembled WGS sequence"/>
</dbReference>
<feature type="domain" description="Integrase catalytic" evidence="1">
    <location>
        <begin position="2"/>
        <end position="36"/>
    </location>
</feature>
<evidence type="ECO:0000259" key="1">
    <source>
        <dbReference type="Pfam" id="PF13333"/>
    </source>
</evidence>
<evidence type="ECO:0000313" key="3">
    <source>
        <dbReference type="Proteomes" id="UP001589838"/>
    </source>
</evidence>
<name>A0ABV6K6R5_9BACI</name>
<dbReference type="InterPro" id="IPR001584">
    <property type="entry name" value="Integrase_cat-core"/>
</dbReference>
<dbReference type="RefSeq" id="WP_390183741.1">
    <property type="nucleotide sequence ID" value="NZ_JAXBLX010000001.1"/>
</dbReference>